<dbReference type="Proteomes" id="UP000244069">
    <property type="component" value="Unassembled WGS sequence"/>
</dbReference>
<evidence type="ECO:0000256" key="1">
    <source>
        <dbReference type="ARBA" id="ARBA00004651"/>
    </source>
</evidence>
<evidence type="ECO:0000256" key="2">
    <source>
        <dbReference type="ARBA" id="ARBA00007977"/>
    </source>
</evidence>
<comment type="similarity">
    <text evidence="2">Belongs to the UPF0324 family.</text>
</comment>
<evidence type="ECO:0000313" key="8">
    <source>
        <dbReference type="EMBL" id="PTX46690.1"/>
    </source>
</evidence>
<keyword evidence="4 7" id="KW-0812">Transmembrane</keyword>
<dbReference type="EMBL" id="QBKN01000015">
    <property type="protein sequence ID" value="PTX46690.1"/>
    <property type="molecule type" value="Genomic_DNA"/>
</dbReference>
<organism evidence="8 9">
    <name type="scientific">Allosediminivita pacifica</name>
    <dbReference type="NCBI Taxonomy" id="1267769"/>
    <lineage>
        <taxon>Bacteria</taxon>
        <taxon>Pseudomonadati</taxon>
        <taxon>Pseudomonadota</taxon>
        <taxon>Alphaproteobacteria</taxon>
        <taxon>Rhodobacterales</taxon>
        <taxon>Paracoccaceae</taxon>
        <taxon>Allosediminivita</taxon>
    </lineage>
</organism>
<sequence length="346" mass="35431">MAPTDRITALGAPMATRARALAPGLMVSVLVALAAQFVAEHYGAPAMLMALLFGIALNFLSEPGPTSEGIAFTARSVLRLGVAILGARISWELFLSLGWGMIGLLVAGTALTILFGMALARFLKQGPRFALLTAGAVAICGASAAMAIAAVLPKDDKSERNLLFTVLGVTLLSTIAMIVYPILTNALGFDDRTAGAFIGATVHDVAQVVGAGFSISEMAGETSTLVKLIRVSFLAPVVVLITLFWRSEGGSADTGGNRPPIVPPFVLGFLALAVLNSLGFIPVALADLLGKAASWALLAAIAAVGMKTDLRNVVQVGGGAIALIVAETLFLAALALAGITLLDLGR</sequence>
<dbReference type="AlphaFoldDB" id="A0A2T6ASC5"/>
<feature type="transmembrane region" description="Helical" evidence="7">
    <location>
        <begin position="44"/>
        <end position="60"/>
    </location>
</feature>
<evidence type="ECO:0000256" key="6">
    <source>
        <dbReference type="ARBA" id="ARBA00023136"/>
    </source>
</evidence>
<feature type="transmembrane region" description="Helical" evidence="7">
    <location>
        <begin position="292"/>
        <end position="308"/>
    </location>
</feature>
<dbReference type="PANTHER" id="PTHR30106">
    <property type="entry name" value="INNER MEMBRANE PROTEIN YEIH-RELATED"/>
    <property type="match status" value="1"/>
</dbReference>
<dbReference type="InterPro" id="IPR018383">
    <property type="entry name" value="UPF0324_pro"/>
</dbReference>
<comment type="caution">
    <text evidence="8">The sequence shown here is derived from an EMBL/GenBank/DDBJ whole genome shotgun (WGS) entry which is preliminary data.</text>
</comment>
<dbReference type="GO" id="GO:0005886">
    <property type="term" value="C:plasma membrane"/>
    <property type="evidence" value="ECO:0007669"/>
    <property type="project" value="UniProtKB-SubCell"/>
</dbReference>
<keyword evidence="5 7" id="KW-1133">Transmembrane helix</keyword>
<comment type="subcellular location">
    <subcellularLocation>
        <location evidence="1">Cell membrane</location>
        <topology evidence="1">Multi-pass membrane protein</topology>
    </subcellularLocation>
</comment>
<protein>
    <submittedName>
        <fullName evidence="8">Putative integral membrane protein (TIGR00698 family)</fullName>
    </submittedName>
</protein>
<dbReference type="Pfam" id="PF03601">
    <property type="entry name" value="Cons_hypoth698"/>
    <property type="match status" value="1"/>
</dbReference>
<feature type="transmembrane region" description="Helical" evidence="7">
    <location>
        <begin position="320"/>
        <end position="342"/>
    </location>
</feature>
<feature type="transmembrane region" description="Helical" evidence="7">
    <location>
        <begin position="162"/>
        <end position="183"/>
    </location>
</feature>
<keyword evidence="3" id="KW-1003">Cell membrane</keyword>
<feature type="transmembrane region" description="Helical" evidence="7">
    <location>
        <begin position="20"/>
        <end position="38"/>
    </location>
</feature>
<evidence type="ECO:0000256" key="7">
    <source>
        <dbReference type="SAM" id="Phobius"/>
    </source>
</evidence>
<feature type="transmembrane region" description="Helical" evidence="7">
    <location>
        <begin position="129"/>
        <end position="150"/>
    </location>
</feature>
<keyword evidence="6 7" id="KW-0472">Membrane</keyword>
<dbReference type="RefSeq" id="WP_107977168.1">
    <property type="nucleotide sequence ID" value="NZ_BMEZ01000016.1"/>
</dbReference>
<accession>A0A2T6ASC5</accession>
<name>A0A2T6ASC5_9RHOB</name>
<feature type="transmembrane region" description="Helical" evidence="7">
    <location>
        <begin position="97"/>
        <end position="117"/>
    </location>
</feature>
<feature type="transmembrane region" description="Helical" evidence="7">
    <location>
        <begin position="265"/>
        <end position="285"/>
    </location>
</feature>
<reference evidence="8 9" key="1">
    <citation type="submission" date="2018-04" db="EMBL/GenBank/DDBJ databases">
        <title>Genomic Encyclopedia of Archaeal and Bacterial Type Strains, Phase II (KMG-II): from individual species to whole genera.</title>
        <authorList>
            <person name="Goeker M."/>
        </authorList>
    </citation>
    <scope>NUCLEOTIDE SEQUENCE [LARGE SCALE GENOMIC DNA]</scope>
    <source>
        <strain evidence="8 9">DSM 29329</strain>
    </source>
</reference>
<dbReference type="OrthoDB" id="5393513at2"/>
<proteinExistence type="inferred from homology"/>
<dbReference type="PANTHER" id="PTHR30106:SF2">
    <property type="entry name" value="UPF0324 INNER MEMBRANE PROTEIN YEIH"/>
    <property type="match status" value="1"/>
</dbReference>
<evidence type="ECO:0000256" key="5">
    <source>
        <dbReference type="ARBA" id="ARBA00022989"/>
    </source>
</evidence>
<evidence type="ECO:0000313" key="9">
    <source>
        <dbReference type="Proteomes" id="UP000244069"/>
    </source>
</evidence>
<keyword evidence="9" id="KW-1185">Reference proteome</keyword>
<evidence type="ECO:0000256" key="3">
    <source>
        <dbReference type="ARBA" id="ARBA00022475"/>
    </source>
</evidence>
<feature type="transmembrane region" description="Helical" evidence="7">
    <location>
        <begin position="228"/>
        <end position="245"/>
    </location>
</feature>
<gene>
    <name evidence="8" type="ORF">C8N44_11557</name>
</gene>
<evidence type="ECO:0000256" key="4">
    <source>
        <dbReference type="ARBA" id="ARBA00022692"/>
    </source>
</evidence>